<evidence type="ECO:0000313" key="5">
    <source>
        <dbReference type="Proteomes" id="UP000243459"/>
    </source>
</evidence>
<keyword evidence="3" id="KW-1133">Transmembrane helix</keyword>
<dbReference type="EMBL" id="CM007383">
    <property type="protein sequence ID" value="ONK75756.1"/>
    <property type="molecule type" value="Genomic_DNA"/>
</dbReference>
<dbReference type="OMA" id="FMESEHE"/>
<feature type="compositionally biased region" description="Basic and acidic residues" evidence="2">
    <location>
        <begin position="8"/>
        <end position="37"/>
    </location>
</feature>
<sequence>MELVGSVRGEERVEKKLKENRRTLERNDPQITDDRSSRLPSTSSSLARSKRVSLEVDNLVALLGVSFFLEVEGYVTFLLHVAFLGVCFSLALAVALLGVDLLGVDLLGPATVTFSLALAVALLGVDLLGVDLLGPATVTFSLALAVALLGVDLLGVDLLGPATVTFFLGVIEKKSTESGSLFRSLIQTQIKENVSSGNHNFSSQLEGKSLKNKVDAKEGGTFFSNEYVRDHGSLLSLHPWIFKKEVYQDEENMMKVNGDLCDRCSHELKMSTYSLPAGLSLRNVSVGYGQGRGRSSLKSRRSHRRSVKSVASLGNCLIPQLYNEHFELEEYFVSSMPSSTVTTLRPLIITDGNRTISKSTYDTMGMQYESGLLKEVDGIASQQMETVVGVPPLPKFISSKQTSREAQHRNSPRTCKVSHSQDSSRRMLLFCLGINVGLISTIISNKREIETLNSMLKHSENLVQDLQEELDMKDSLTVKELHNEAFESQRLDSNHANIEDSINLLQTEAPASWFSENTDDSVNPHLSKSVEISELSRIEAELEAELERLELNINASSLERQMSALSELDPDFIADVVHGELRVDMLDDGTQEGNRDSHSSFTTETHNVNYAVSPRELSLRLHEVIQCRLEERIKELESALHHSQKQLEFMRSEQVFEMTSYSDVESPTRYDQGDILVEPLHLDLAGDALAAYGEAYEEFIKASEERIDNGSSVGESRDFRSREYNDVVESSESDDEEGKVLIQRILERTKKGYPDVVMHA</sequence>
<feature type="coiled-coil region" evidence="1">
    <location>
        <begin position="449"/>
        <end position="476"/>
    </location>
</feature>
<accession>A0A5P1FBK4</accession>
<feature type="region of interest" description="Disordered" evidence="2">
    <location>
        <begin position="1"/>
        <end position="42"/>
    </location>
</feature>
<reference evidence="5" key="1">
    <citation type="journal article" date="2017" name="Nat. Commun.">
        <title>The asparagus genome sheds light on the origin and evolution of a young Y chromosome.</title>
        <authorList>
            <person name="Harkess A."/>
            <person name="Zhou J."/>
            <person name="Xu C."/>
            <person name="Bowers J.E."/>
            <person name="Van der Hulst R."/>
            <person name="Ayyampalayam S."/>
            <person name="Mercati F."/>
            <person name="Riccardi P."/>
            <person name="McKain M.R."/>
            <person name="Kakrana A."/>
            <person name="Tang H."/>
            <person name="Ray J."/>
            <person name="Groenendijk J."/>
            <person name="Arikit S."/>
            <person name="Mathioni S.M."/>
            <person name="Nakano M."/>
            <person name="Shan H."/>
            <person name="Telgmann-Rauber A."/>
            <person name="Kanno A."/>
            <person name="Yue Z."/>
            <person name="Chen H."/>
            <person name="Li W."/>
            <person name="Chen Y."/>
            <person name="Xu X."/>
            <person name="Zhang Y."/>
            <person name="Luo S."/>
            <person name="Chen H."/>
            <person name="Gao J."/>
            <person name="Mao Z."/>
            <person name="Pires J.C."/>
            <person name="Luo M."/>
            <person name="Kudrna D."/>
            <person name="Wing R.A."/>
            <person name="Meyers B.C."/>
            <person name="Yi K."/>
            <person name="Kong H."/>
            <person name="Lavrijsen P."/>
            <person name="Sunseri F."/>
            <person name="Falavigna A."/>
            <person name="Ye Y."/>
            <person name="Leebens-Mack J.H."/>
            <person name="Chen G."/>
        </authorList>
    </citation>
    <scope>NUCLEOTIDE SEQUENCE [LARGE SCALE GENOMIC DNA]</scope>
    <source>
        <strain evidence="5">cv. DH0086</strain>
    </source>
</reference>
<dbReference type="AlphaFoldDB" id="A0A5P1FBK4"/>
<dbReference type="PANTHER" id="PTHR33476:SF7">
    <property type="entry name" value="EMB|CAB62613.1"/>
    <property type="match status" value="1"/>
</dbReference>
<evidence type="ECO:0000256" key="2">
    <source>
        <dbReference type="SAM" id="MobiDB-lite"/>
    </source>
</evidence>
<feature type="transmembrane region" description="Helical" evidence="3">
    <location>
        <begin position="106"/>
        <end position="130"/>
    </location>
</feature>
<dbReference type="Gramene" id="ONK75756">
    <property type="protein sequence ID" value="ONK75756"/>
    <property type="gene ID" value="A4U43_C03F20200"/>
</dbReference>
<proteinExistence type="predicted"/>
<feature type="transmembrane region" description="Helical" evidence="3">
    <location>
        <begin position="77"/>
        <end position="99"/>
    </location>
</feature>
<keyword evidence="3" id="KW-0472">Membrane</keyword>
<keyword evidence="1" id="KW-0175">Coiled coil</keyword>
<keyword evidence="5" id="KW-1185">Reference proteome</keyword>
<keyword evidence="3" id="KW-0812">Transmembrane</keyword>
<feature type="coiled-coil region" evidence="1">
    <location>
        <begin position="532"/>
        <end position="568"/>
    </location>
</feature>
<organism evidence="4 5">
    <name type="scientific">Asparagus officinalis</name>
    <name type="common">Garden asparagus</name>
    <dbReference type="NCBI Taxonomy" id="4686"/>
    <lineage>
        <taxon>Eukaryota</taxon>
        <taxon>Viridiplantae</taxon>
        <taxon>Streptophyta</taxon>
        <taxon>Embryophyta</taxon>
        <taxon>Tracheophyta</taxon>
        <taxon>Spermatophyta</taxon>
        <taxon>Magnoliopsida</taxon>
        <taxon>Liliopsida</taxon>
        <taxon>Asparagales</taxon>
        <taxon>Asparagaceae</taxon>
        <taxon>Asparagoideae</taxon>
        <taxon>Asparagus</taxon>
    </lineage>
</organism>
<dbReference type="Proteomes" id="UP000243459">
    <property type="component" value="Chromosome 3"/>
</dbReference>
<evidence type="ECO:0000256" key="1">
    <source>
        <dbReference type="SAM" id="Coils"/>
    </source>
</evidence>
<name>A0A5P1FBK4_ASPOF</name>
<evidence type="ECO:0000256" key="3">
    <source>
        <dbReference type="SAM" id="Phobius"/>
    </source>
</evidence>
<feature type="region of interest" description="Disordered" evidence="2">
    <location>
        <begin position="707"/>
        <end position="736"/>
    </location>
</feature>
<protein>
    <submittedName>
        <fullName evidence="4">Uncharacterized protein</fullName>
    </submittedName>
</protein>
<dbReference type="InterPro" id="IPR040348">
    <property type="entry name" value="POLAR-like"/>
</dbReference>
<dbReference type="PANTHER" id="PTHR33476">
    <property type="entry name" value="EMB|CAB62613.1"/>
    <property type="match status" value="1"/>
</dbReference>
<feature type="region of interest" description="Disordered" evidence="2">
    <location>
        <begin position="398"/>
        <end position="418"/>
    </location>
</feature>
<evidence type="ECO:0000313" key="4">
    <source>
        <dbReference type="EMBL" id="ONK75756.1"/>
    </source>
</evidence>
<feature type="transmembrane region" description="Helical" evidence="3">
    <location>
        <begin position="142"/>
        <end position="171"/>
    </location>
</feature>
<feature type="compositionally biased region" description="Basic and acidic residues" evidence="2">
    <location>
        <begin position="715"/>
        <end position="725"/>
    </location>
</feature>
<gene>
    <name evidence="4" type="ORF">A4U43_C03F20200</name>
</gene>
<dbReference type="GO" id="GO:0008356">
    <property type="term" value="P:asymmetric cell division"/>
    <property type="evidence" value="ECO:0007669"/>
    <property type="project" value="InterPro"/>
</dbReference>